<reference evidence="1 2" key="1">
    <citation type="submission" date="2018-06" db="EMBL/GenBank/DDBJ databases">
        <authorList>
            <consortium name="Pathogen Informatics"/>
            <person name="Doyle S."/>
        </authorList>
    </citation>
    <scope>NUCLEOTIDE SEQUENCE [LARGE SCALE GENOMIC DNA]</scope>
    <source>
        <strain evidence="1 2">NCTC8258</strain>
    </source>
</reference>
<organism evidence="1 2">
    <name type="scientific">Salmonella enterica I</name>
    <dbReference type="NCBI Taxonomy" id="59201"/>
    <lineage>
        <taxon>Bacteria</taxon>
        <taxon>Pseudomonadati</taxon>
        <taxon>Pseudomonadota</taxon>
        <taxon>Gammaproteobacteria</taxon>
        <taxon>Enterobacterales</taxon>
        <taxon>Enterobacteriaceae</taxon>
        <taxon>Salmonella</taxon>
    </lineage>
</organism>
<evidence type="ECO:0000313" key="1">
    <source>
        <dbReference type="EMBL" id="SUH16582.1"/>
    </source>
</evidence>
<dbReference type="EMBL" id="UGXS01000004">
    <property type="protein sequence ID" value="SUH16582.1"/>
    <property type="molecule type" value="Genomic_DNA"/>
</dbReference>
<gene>
    <name evidence="1" type="ORF">NCTC8258_04346</name>
</gene>
<protein>
    <submittedName>
        <fullName evidence="1">Uncharacterized protein</fullName>
    </submittedName>
</protein>
<dbReference type="Proteomes" id="UP000255509">
    <property type="component" value="Unassembled WGS sequence"/>
</dbReference>
<evidence type="ECO:0000313" key="2">
    <source>
        <dbReference type="Proteomes" id="UP000255509"/>
    </source>
</evidence>
<dbReference type="AlphaFoldDB" id="A0A379WBC6"/>
<proteinExistence type="predicted"/>
<sequence>MASIDERFLDFIRSRKNNIVLDDIKDDVKKNDGTNSKMADYLLFNRDVILEQKLLTNDRTDLINEKLNELAKTDEWLKRSWFGRVHIEELIRKHPESDAFRKKIMDYAYRNIKDLVATANRQIRATKESLNIPRAVGGLVILNESIMPYESENVITELNFLVENPHYEHVDFVLYISELRRSTHNMIDISAMIKSKSSRYEFVNWYIKNVFSFDFASFLITPYSFYNRVRLCENALALWSYLSYRNCLSKHLS</sequence>
<name>A0A379WBC6_SALET</name>
<accession>A0A379WBC6</accession>